<evidence type="ECO:0000313" key="5">
    <source>
        <dbReference type="EMBL" id="BAC44008.1"/>
    </source>
</evidence>
<dbReference type="AlphaFoldDB" id="Q8CMD4"/>
<dbReference type="InterPro" id="IPR003593">
    <property type="entry name" value="AAA+_ATPase"/>
</dbReference>
<evidence type="ECO:0000313" key="9">
    <source>
        <dbReference type="Proteomes" id="UP000002522"/>
    </source>
</evidence>
<evidence type="ECO:0000256" key="1">
    <source>
        <dbReference type="ARBA" id="ARBA00008059"/>
    </source>
</evidence>
<proteinExistence type="inferred from homology"/>
<keyword evidence="2" id="KW-0547">Nucleotide-binding</keyword>
<protein>
    <submittedName>
        <fullName evidence="7">IS232 putative ATP-binding protein IstB</fullName>
    </submittedName>
    <submittedName>
        <fullName evidence="8">Insertion sequence IS232 putative ATP-binding protein</fullName>
    </submittedName>
</protein>
<dbReference type="KEGG" id="mpe:MYPE4190"/>
<keyword evidence="3 8" id="KW-0067">ATP-binding</keyword>
<dbReference type="KEGG" id="mpe:MYPE7130"/>
<dbReference type="HOGENOM" id="CLU_062999_1_1_14"/>
<dbReference type="EMBL" id="BA000026">
    <property type="protein sequence ID" value="BAC44507.1"/>
    <property type="molecule type" value="Genomic_DNA"/>
</dbReference>
<dbReference type="STRING" id="272633.gene:10731317"/>
<evidence type="ECO:0000256" key="2">
    <source>
        <dbReference type="ARBA" id="ARBA00022741"/>
    </source>
</evidence>
<evidence type="ECO:0000259" key="4">
    <source>
        <dbReference type="SMART" id="SM00382"/>
    </source>
</evidence>
<dbReference type="SMART" id="SM00382">
    <property type="entry name" value="AAA"/>
    <property type="match status" value="1"/>
</dbReference>
<dbReference type="GO" id="GO:0006260">
    <property type="term" value="P:DNA replication"/>
    <property type="evidence" value="ECO:0007669"/>
    <property type="project" value="TreeGrafter"/>
</dbReference>
<reference evidence="8 9" key="1">
    <citation type="journal article" date="2002" name="Nucleic Acids Res.">
        <title>The complete genomic sequence of Mycoplasma penetrans, an intracellular bacterial pathogen in humans.</title>
        <authorList>
            <person name="Sasaki Y."/>
            <person name="Ishikawa J."/>
            <person name="Yamashita A."/>
            <person name="Oshima K."/>
            <person name="Kenri T."/>
            <person name="Furuya K."/>
            <person name="Yoshino C."/>
            <person name="Horino A."/>
            <person name="Shiba T."/>
            <person name="Sasaki T."/>
            <person name="Hattori M."/>
        </authorList>
    </citation>
    <scope>NUCLEOTIDE SEQUENCE [LARGE SCALE GENOMIC DNA]</scope>
    <source>
        <strain evidence="8 9">HF-2</strain>
    </source>
</reference>
<dbReference type="Proteomes" id="UP000002522">
    <property type="component" value="Chromosome"/>
</dbReference>
<dbReference type="PANTHER" id="PTHR30050:SF4">
    <property type="entry name" value="ATP-BINDING PROTEIN RV3427C IN INSERTION SEQUENCE-RELATED"/>
    <property type="match status" value="1"/>
</dbReference>
<dbReference type="Gene3D" id="3.40.50.300">
    <property type="entry name" value="P-loop containing nucleotide triphosphate hydrolases"/>
    <property type="match status" value="1"/>
</dbReference>
<dbReference type="InterPro" id="IPR028350">
    <property type="entry name" value="DNAC/IstB-like"/>
</dbReference>
<accession>Q8CMD4</accession>
<dbReference type="SUPFAM" id="SSF52540">
    <property type="entry name" value="P-loop containing nucleoside triphosphate hydrolases"/>
    <property type="match status" value="1"/>
</dbReference>
<dbReference type="Pfam" id="PF01695">
    <property type="entry name" value="IstB_IS21"/>
    <property type="match status" value="1"/>
</dbReference>
<dbReference type="InterPro" id="IPR047661">
    <property type="entry name" value="IstB"/>
</dbReference>
<dbReference type="EMBL" id="BA000026">
    <property type="protein sequence ID" value="BAC44421.1"/>
    <property type="molecule type" value="Genomic_DNA"/>
</dbReference>
<dbReference type="KEGG" id="mpe:MYPE6300"/>
<organism evidence="8 9">
    <name type="scientific">Malacoplasma penetrans (strain HF-2)</name>
    <name type="common">Mycoplasma penetrans</name>
    <dbReference type="NCBI Taxonomy" id="272633"/>
    <lineage>
        <taxon>Bacteria</taxon>
        <taxon>Bacillati</taxon>
        <taxon>Mycoplasmatota</taxon>
        <taxon>Mycoplasmoidales</taxon>
        <taxon>Mycoplasmoidaceae</taxon>
        <taxon>Malacoplasma</taxon>
    </lineage>
</organism>
<name>Q8CMD4_MALP2</name>
<dbReference type="GO" id="GO:0005524">
    <property type="term" value="F:ATP binding"/>
    <property type="evidence" value="ECO:0007669"/>
    <property type="project" value="UniProtKB-KW"/>
</dbReference>
<dbReference type="InParanoid" id="Q8CMD4"/>
<sequence>MKEIENLLNEVKWTTNEKVFNLLMDQRYSSPLIVEFLKSILREEVNFKTKRRKYLKVKTGGFGIIKTIEEFDFTFQPQINQNQINYFLNFDFIKNKQNIIFQGTSGVGKTHLATAIGIAAAESKYSVYFIDCNRLLNNLQEAKFKNQLAQRIKHYSKYKLLIIDELGFLPMDQEKANIFFQLVNSRYLKSSTIITTNKLFSEWGKLFQDEVIASAILDRLLHKSHVVSIAGKSYRNYESLKLKEEIEWKDNVK</sequence>
<dbReference type="EMBL" id="BA000026">
    <property type="protein sequence ID" value="BAC44008.1"/>
    <property type="molecule type" value="Genomic_DNA"/>
</dbReference>
<dbReference type="InterPro" id="IPR027417">
    <property type="entry name" value="P-loop_NTPase"/>
</dbReference>
<dbReference type="PIRSF" id="PIRSF003073">
    <property type="entry name" value="DNAC_TnpB_IstB"/>
    <property type="match status" value="1"/>
</dbReference>
<evidence type="ECO:0000256" key="3">
    <source>
        <dbReference type="ARBA" id="ARBA00022840"/>
    </source>
</evidence>
<dbReference type="KEGG" id="mpe:MYPE2170"/>
<dbReference type="eggNOG" id="COG1484">
    <property type="taxonomic scope" value="Bacteria"/>
</dbReference>
<dbReference type="PANTHER" id="PTHR30050">
    <property type="entry name" value="CHROMOSOMAL REPLICATION INITIATOR PROTEIN DNAA"/>
    <property type="match status" value="1"/>
</dbReference>
<evidence type="ECO:0000313" key="7">
    <source>
        <dbReference type="EMBL" id="BAC44421.1"/>
    </source>
</evidence>
<dbReference type="InterPro" id="IPR002611">
    <property type="entry name" value="IstB_ATP-bd"/>
</dbReference>
<feature type="domain" description="AAA+ ATPase" evidence="4">
    <location>
        <begin position="95"/>
        <end position="227"/>
    </location>
</feature>
<dbReference type="RefSeq" id="WP_011077044.1">
    <property type="nucleotide sequence ID" value="NC_004432.1"/>
</dbReference>
<dbReference type="CDD" id="cd00009">
    <property type="entry name" value="AAA"/>
    <property type="match status" value="1"/>
</dbReference>
<dbReference type="NCBIfam" id="NF038214">
    <property type="entry name" value="IS21_help_AAA"/>
    <property type="match status" value="1"/>
</dbReference>
<comment type="similarity">
    <text evidence="1">Belongs to the IS21/IS1162 putative ATP-binding protein family.</text>
</comment>
<evidence type="ECO:0000313" key="8">
    <source>
        <dbReference type="EMBL" id="BAC44507.1"/>
    </source>
</evidence>
<dbReference type="EMBL" id="BA000026">
    <property type="protein sequence ID" value="BAC44209.1"/>
    <property type="molecule type" value="Genomic_DNA"/>
</dbReference>
<keyword evidence="9" id="KW-1185">Reference proteome</keyword>
<gene>
    <name evidence="5" type="ordered locus">MYPE2170</name>
    <name evidence="6" type="ordered locus">MYPE4190</name>
    <name evidence="7" type="ordered locus">MYPE6300</name>
    <name evidence="8" type="ordered locus">MYPE7130</name>
</gene>
<evidence type="ECO:0000313" key="6">
    <source>
        <dbReference type="EMBL" id="BAC44209.1"/>
    </source>
</evidence>